<dbReference type="GeneID" id="97673574"/>
<evidence type="ECO:0000256" key="2">
    <source>
        <dbReference type="SAM" id="SignalP"/>
    </source>
</evidence>
<evidence type="ECO:0000313" key="3">
    <source>
        <dbReference type="EMBL" id="CTQ63638.1"/>
    </source>
</evidence>
<feature type="signal peptide" evidence="2">
    <location>
        <begin position="1"/>
        <end position="22"/>
    </location>
</feature>
<sequence>MKRFLSFAVAATALLFATHASALTYNEAVDGDIVPIFVQNIGLGTTTITGQAVSTCSAGASCSVFSNDVDDFFLPFGSFLANGSLTLNVTGPSGGFVNSSGTPLVGGGILSGPLNTGVNTFVFADFSTSEARFFIDSGGFVGGSTAPLTRTIDYTLTLSVFDPSATVVPLPAALPLLASGIGLLGIAGWRRRKSAAA</sequence>
<accession>A0A0M7AFN7</accession>
<gene>
    <name evidence="3" type="ORF">LA5096_00084</name>
</gene>
<reference evidence="4" key="1">
    <citation type="submission" date="2015-07" db="EMBL/GenBank/DDBJ databases">
        <authorList>
            <person name="Rodrigo-Torres Lidia"/>
            <person name="Arahal R.David."/>
        </authorList>
    </citation>
    <scope>NUCLEOTIDE SEQUENCE [LARGE SCALE GENOMIC DNA]</scope>
    <source>
        <strain evidence="4">CECT 5096</strain>
    </source>
</reference>
<evidence type="ECO:0008006" key="5">
    <source>
        <dbReference type="Google" id="ProtNLM"/>
    </source>
</evidence>
<dbReference type="RefSeq" id="WP_144435982.1">
    <property type="nucleotide sequence ID" value="NZ_CXWA01000003.1"/>
</dbReference>
<keyword evidence="4" id="KW-1185">Reference proteome</keyword>
<name>A0A0M7AFN7_9HYPH</name>
<keyword evidence="1" id="KW-1133">Transmembrane helix</keyword>
<keyword evidence="2" id="KW-0732">Signal</keyword>
<dbReference type="AlphaFoldDB" id="A0A0M7AFN7"/>
<dbReference type="EMBL" id="CXWC01000001">
    <property type="protein sequence ID" value="CTQ63638.1"/>
    <property type="molecule type" value="Genomic_DNA"/>
</dbReference>
<evidence type="ECO:0000313" key="4">
    <source>
        <dbReference type="Proteomes" id="UP000049983"/>
    </source>
</evidence>
<proteinExistence type="predicted"/>
<organism evidence="3 4">
    <name type="scientific">Roseibium album</name>
    <dbReference type="NCBI Taxonomy" id="311410"/>
    <lineage>
        <taxon>Bacteria</taxon>
        <taxon>Pseudomonadati</taxon>
        <taxon>Pseudomonadota</taxon>
        <taxon>Alphaproteobacteria</taxon>
        <taxon>Hyphomicrobiales</taxon>
        <taxon>Stappiaceae</taxon>
        <taxon>Roseibium</taxon>
    </lineage>
</organism>
<keyword evidence="1" id="KW-0472">Membrane</keyword>
<dbReference type="Proteomes" id="UP000049983">
    <property type="component" value="Unassembled WGS sequence"/>
</dbReference>
<keyword evidence="1" id="KW-0812">Transmembrane</keyword>
<feature type="chain" id="PRO_5009788026" description="VPLPA-CTERM protein sorting domain-containing protein" evidence="2">
    <location>
        <begin position="23"/>
        <end position="197"/>
    </location>
</feature>
<feature type="transmembrane region" description="Helical" evidence="1">
    <location>
        <begin position="168"/>
        <end position="189"/>
    </location>
</feature>
<evidence type="ECO:0000256" key="1">
    <source>
        <dbReference type="SAM" id="Phobius"/>
    </source>
</evidence>
<protein>
    <recommendedName>
        <fullName evidence="5">VPLPA-CTERM protein sorting domain-containing protein</fullName>
    </recommendedName>
</protein>